<gene>
    <name evidence="4" type="ORF">F971_01521</name>
</gene>
<dbReference type="PATRIC" id="fig|1217712.3.peg.1458"/>
<dbReference type="Gene3D" id="3.40.630.30">
    <property type="match status" value="1"/>
</dbReference>
<keyword evidence="1" id="KW-0808">Transferase</keyword>
<evidence type="ECO:0000256" key="2">
    <source>
        <dbReference type="ARBA" id="ARBA00023315"/>
    </source>
</evidence>
<proteinExistence type="predicted"/>
<dbReference type="InterPro" id="IPR000182">
    <property type="entry name" value="GNAT_dom"/>
</dbReference>
<dbReference type="InterPro" id="IPR016181">
    <property type="entry name" value="Acyl_CoA_acyltransferase"/>
</dbReference>
<dbReference type="PANTHER" id="PTHR10545">
    <property type="entry name" value="DIAMINE N-ACETYLTRANSFERASE"/>
    <property type="match status" value="1"/>
</dbReference>
<dbReference type="HOGENOM" id="CLU_013985_32_1_6"/>
<dbReference type="Proteomes" id="UP000013049">
    <property type="component" value="Unassembled WGS sequence"/>
</dbReference>
<comment type="caution">
    <text evidence="4">The sequence shown here is derived from an EMBL/GenBank/DDBJ whole genome shotgun (WGS) entry which is preliminary data.</text>
</comment>
<reference evidence="4 5" key="1">
    <citation type="submission" date="2013-02" db="EMBL/GenBank/DDBJ databases">
        <title>The Genome Sequence of Acinetobacter sp. NIPH 758.</title>
        <authorList>
            <consortium name="The Broad Institute Genome Sequencing Platform"/>
            <consortium name="The Broad Institute Genome Sequencing Center for Infectious Disease"/>
            <person name="Cerqueira G."/>
            <person name="Feldgarden M."/>
            <person name="Courvalin P."/>
            <person name="Perichon B."/>
            <person name="Grillot-Courvalin C."/>
            <person name="Clermont D."/>
            <person name="Rocha E."/>
            <person name="Yoon E.-J."/>
            <person name="Nemec A."/>
            <person name="Walker B."/>
            <person name="Young S.K."/>
            <person name="Zeng Q."/>
            <person name="Gargeya S."/>
            <person name="Fitzgerald M."/>
            <person name="Haas B."/>
            <person name="Abouelleil A."/>
            <person name="Alvarado L."/>
            <person name="Arachchi H.M."/>
            <person name="Berlin A.M."/>
            <person name="Chapman S.B."/>
            <person name="Dewar J."/>
            <person name="Goldberg J."/>
            <person name="Griggs A."/>
            <person name="Gujja S."/>
            <person name="Hansen M."/>
            <person name="Howarth C."/>
            <person name="Imamovic A."/>
            <person name="Larimer J."/>
            <person name="McCowan C."/>
            <person name="Murphy C."/>
            <person name="Neiman D."/>
            <person name="Pearson M."/>
            <person name="Priest M."/>
            <person name="Roberts A."/>
            <person name="Saif S."/>
            <person name="Shea T."/>
            <person name="Sisk P."/>
            <person name="Sykes S."/>
            <person name="Wortman J."/>
            <person name="Nusbaum C."/>
            <person name="Birren B."/>
        </authorList>
    </citation>
    <scope>NUCLEOTIDE SEQUENCE [LARGE SCALE GENOMIC DNA]</scope>
    <source>
        <strain evidence="4 5">NIPH 758</strain>
    </source>
</reference>
<keyword evidence="2" id="KW-0012">Acyltransferase</keyword>
<dbReference type="PANTHER" id="PTHR10545:SF42">
    <property type="entry name" value="ACETYLTRANSFERASE"/>
    <property type="match status" value="1"/>
</dbReference>
<dbReference type="SUPFAM" id="SSF55729">
    <property type="entry name" value="Acyl-CoA N-acyltransferases (Nat)"/>
    <property type="match status" value="1"/>
</dbReference>
<dbReference type="CDD" id="cd04301">
    <property type="entry name" value="NAT_SF"/>
    <property type="match status" value="1"/>
</dbReference>
<name>N8W6Q5_9GAMM</name>
<dbReference type="Pfam" id="PF00583">
    <property type="entry name" value="Acetyltransf_1"/>
    <property type="match status" value="1"/>
</dbReference>
<dbReference type="GO" id="GO:0008080">
    <property type="term" value="F:N-acetyltransferase activity"/>
    <property type="evidence" value="ECO:0007669"/>
    <property type="project" value="TreeGrafter"/>
</dbReference>
<dbReference type="PROSITE" id="PS51186">
    <property type="entry name" value="GNAT"/>
    <property type="match status" value="1"/>
</dbReference>
<dbReference type="InterPro" id="IPR051016">
    <property type="entry name" value="Diverse_Substrate_AcTransf"/>
</dbReference>
<evidence type="ECO:0000259" key="3">
    <source>
        <dbReference type="PROSITE" id="PS51186"/>
    </source>
</evidence>
<dbReference type="EMBL" id="APPC01000016">
    <property type="protein sequence ID" value="ENU92538.1"/>
    <property type="molecule type" value="Genomic_DNA"/>
</dbReference>
<dbReference type="AlphaFoldDB" id="N8W6Q5"/>
<organism evidence="4 5">
    <name type="scientific">Acinetobacter vivianii</name>
    <dbReference type="NCBI Taxonomy" id="1776742"/>
    <lineage>
        <taxon>Bacteria</taxon>
        <taxon>Pseudomonadati</taxon>
        <taxon>Pseudomonadota</taxon>
        <taxon>Gammaproteobacteria</taxon>
        <taxon>Moraxellales</taxon>
        <taxon>Moraxellaceae</taxon>
        <taxon>Acinetobacter</taxon>
    </lineage>
</organism>
<evidence type="ECO:0000256" key="1">
    <source>
        <dbReference type="ARBA" id="ARBA00022679"/>
    </source>
</evidence>
<sequence>MLLKIRRANGSYKVKLRQLCQQDQQNWMSLWQGYQAFYQVEIDPQITEKTFSRLLDPDEAMYCLVIEEQEKLIGFVHFIFHRSTWTIGDYCYLQDLFVAPNARVKGLGRKLIEAVYEKAAERQCSRVYWLTHESNEQARRLYDNIAINAGFIQYRKNLE</sequence>
<protein>
    <recommendedName>
        <fullName evidence="3">N-acetyltransferase domain-containing protein</fullName>
    </recommendedName>
</protein>
<evidence type="ECO:0000313" key="5">
    <source>
        <dbReference type="Proteomes" id="UP000013049"/>
    </source>
</evidence>
<accession>N8W6Q5</accession>
<feature type="domain" description="N-acetyltransferase" evidence="3">
    <location>
        <begin position="14"/>
        <end position="159"/>
    </location>
</feature>
<dbReference type="eggNOG" id="COG0456">
    <property type="taxonomic scope" value="Bacteria"/>
</dbReference>
<evidence type="ECO:0000313" key="4">
    <source>
        <dbReference type="EMBL" id="ENU92538.1"/>
    </source>
</evidence>